<comment type="similarity">
    <text evidence="2">Belongs to the class-IV pyridoxal-phosphate-dependent aminotransferase family.</text>
</comment>
<dbReference type="Gene3D" id="3.30.470.10">
    <property type="match status" value="1"/>
</dbReference>
<keyword evidence="6" id="KW-0456">Lyase</keyword>
<dbReference type="eggNOG" id="COG0115">
    <property type="taxonomic scope" value="Bacteria"/>
</dbReference>
<dbReference type="STRING" id="682795.AciX8_0243"/>
<dbReference type="InterPro" id="IPR015890">
    <property type="entry name" value="Chorismate_C"/>
</dbReference>
<dbReference type="EMBL" id="CP003130">
    <property type="protein sequence ID" value="AEU34601.1"/>
    <property type="molecule type" value="Genomic_DNA"/>
</dbReference>
<evidence type="ECO:0000313" key="6">
    <source>
        <dbReference type="EMBL" id="AEU34601.1"/>
    </source>
</evidence>
<dbReference type="SUPFAM" id="SSF56322">
    <property type="entry name" value="ADC synthase"/>
    <property type="match status" value="1"/>
</dbReference>
<dbReference type="PRINTS" id="PR00095">
    <property type="entry name" value="ANTSNTHASEI"/>
</dbReference>
<keyword evidence="7" id="KW-1185">Reference proteome</keyword>
<dbReference type="PANTHER" id="PTHR11236">
    <property type="entry name" value="AMINOBENZOATE/ANTHRANILATE SYNTHASE"/>
    <property type="match status" value="1"/>
</dbReference>
<evidence type="ECO:0000256" key="2">
    <source>
        <dbReference type="ARBA" id="ARBA00009320"/>
    </source>
</evidence>
<dbReference type="NCBIfam" id="TIGR00553">
    <property type="entry name" value="pabB"/>
    <property type="match status" value="1"/>
</dbReference>
<dbReference type="EC" id="4.1.3.27" evidence="6"/>
<evidence type="ECO:0000256" key="4">
    <source>
        <dbReference type="RuleBase" id="RU004516"/>
    </source>
</evidence>
<evidence type="ECO:0000256" key="3">
    <source>
        <dbReference type="ARBA" id="ARBA00022898"/>
    </source>
</evidence>
<dbReference type="EC" id="4.1.3.38" evidence="6"/>
<dbReference type="InterPro" id="IPR043131">
    <property type="entry name" value="BCAT-like_N"/>
</dbReference>
<dbReference type="GO" id="GO:0009396">
    <property type="term" value="P:folic acid-containing compound biosynthetic process"/>
    <property type="evidence" value="ECO:0007669"/>
    <property type="project" value="InterPro"/>
</dbReference>
<dbReference type="Proteomes" id="UP000007113">
    <property type="component" value="Chromosome"/>
</dbReference>
<evidence type="ECO:0000259" key="5">
    <source>
        <dbReference type="Pfam" id="PF00425"/>
    </source>
</evidence>
<dbReference type="AlphaFoldDB" id="G8NZX4"/>
<evidence type="ECO:0000256" key="1">
    <source>
        <dbReference type="ARBA" id="ARBA00001933"/>
    </source>
</evidence>
<dbReference type="Pfam" id="PF00425">
    <property type="entry name" value="Chorismate_bind"/>
    <property type="match status" value="1"/>
</dbReference>
<protein>
    <submittedName>
        <fullName evidence="6">Para-aminobenzoate synthase, subunit I</fullName>
        <ecNumber evidence="6">4.1.3.27</ecNumber>
        <ecNumber evidence="6">4.1.3.38</ecNumber>
    </submittedName>
</protein>
<feature type="domain" description="Chorismate-utilising enzyme C-terminal" evidence="5">
    <location>
        <begin position="146"/>
        <end position="399"/>
    </location>
</feature>
<dbReference type="eggNOG" id="COG0147">
    <property type="taxonomic scope" value="Bacteria"/>
</dbReference>
<dbReference type="InterPro" id="IPR005802">
    <property type="entry name" value="ADC_synth_comp_1"/>
</dbReference>
<dbReference type="GO" id="GO:0046820">
    <property type="term" value="F:4-amino-4-deoxychorismate synthase activity"/>
    <property type="evidence" value="ECO:0007669"/>
    <property type="project" value="TreeGrafter"/>
</dbReference>
<dbReference type="InterPro" id="IPR005801">
    <property type="entry name" value="ADC_synthase"/>
</dbReference>
<gene>
    <name evidence="6" type="ordered locus">AciX8_0243</name>
</gene>
<dbReference type="InterPro" id="IPR018300">
    <property type="entry name" value="Aminotrans_IV_CS"/>
</dbReference>
<dbReference type="GO" id="GO:0008696">
    <property type="term" value="F:4-amino-4-deoxychorismate lyase activity"/>
    <property type="evidence" value="ECO:0007669"/>
    <property type="project" value="UniProtKB-EC"/>
</dbReference>
<accession>G8NZX4</accession>
<keyword evidence="3 4" id="KW-0663">Pyridoxal phosphate</keyword>
<proteinExistence type="inferred from homology"/>
<name>G8NZX4_GRAMM</name>
<dbReference type="SUPFAM" id="SSF56752">
    <property type="entry name" value="D-aminoacid aminotransferase-like PLP-dependent enzymes"/>
    <property type="match status" value="1"/>
</dbReference>
<reference evidence="6 7" key="1">
    <citation type="submission" date="2011-11" db="EMBL/GenBank/DDBJ databases">
        <title>Complete sequence of Granulicella mallensis MP5ACTX8.</title>
        <authorList>
            <consortium name="US DOE Joint Genome Institute"/>
            <person name="Lucas S."/>
            <person name="Copeland A."/>
            <person name="Lapidus A."/>
            <person name="Cheng J.-F."/>
            <person name="Goodwin L."/>
            <person name="Pitluck S."/>
            <person name="Peters L."/>
            <person name="Lu M."/>
            <person name="Detter J.C."/>
            <person name="Han C."/>
            <person name="Tapia R."/>
            <person name="Land M."/>
            <person name="Hauser L."/>
            <person name="Kyrpides N."/>
            <person name="Ivanova N."/>
            <person name="Mikhailova N."/>
            <person name="Pagani I."/>
            <person name="Rawat S."/>
            <person name="Mannisto M."/>
            <person name="Haggblom M."/>
            <person name="Woyke T."/>
        </authorList>
    </citation>
    <scope>NUCLEOTIDE SEQUENCE [LARGE SCALE GENOMIC DNA]</scope>
    <source>
        <strain evidence="7">ATCC BAA-1857 / DSM 23137 / MP5ACTX8</strain>
    </source>
</reference>
<dbReference type="PANTHER" id="PTHR11236:SF50">
    <property type="entry name" value="AMINODEOXYCHORISMATE SYNTHASE COMPONENT 1"/>
    <property type="match status" value="1"/>
</dbReference>
<dbReference type="InterPro" id="IPR043132">
    <property type="entry name" value="BCAT-like_C"/>
</dbReference>
<dbReference type="InterPro" id="IPR019999">
    <property type="entry name" value="Anth_synth_I-like"/>
</dbReference>
<organism evidence="6 7">
    <name type="scientific">Granulicella mallensis (strain ATCC BAA-1857 / DSM 23137 / MP5ACTX8)</name>
    <dbReference type="NCBI Taxonomy" id="682795"/>
    <lineage>
        <taxon>Bacteria</taxon>
        <taxon>Pseudomonadati</taxon>
        <taxon>Acidobacteriota</taxon>
        <taxon>Terriglobia</taxon>
        <taxon>Terriglobales</taxon>
        <taxon>Acidobacteriaceae</taxon>
        <taxon>Granulicella</taxon>
    </lineage>
</organism>
<dbReference type="KEGG" id="gma:AciX8_0243"/>
<sequence length="621" mass="70313">MGQWSRVPKQWYSMVAETADSVLLETSRFDPENRQSLLFLHPVRVLSASRHDAIPALFRELEDALAAGFYVAGFVGYECGYHFQSLEDIAPARSELPLAWFGVYREPLVHHHHRSDEEGEATPPASNESGNLLEMLPEQTFLTISEAEYCARVERIQDYIRAGDTYQVNFTDAVDARTKLSATELFAELFHRQPVSYSAFLNVDGNHILSFSPELFFRIEDGRIVTRPMKGTMPRGRDSREDIEAAARLQQDEKNRAEHVMIVDLLRNDLGRICTMGSIQVEDIFSVEKYRTLLQMTSTISGTLQAELGYYDIFRSLFPSGSITGAPKIRTMQIIRELEQKPREIYTGAIGFIARDRSSIFNVAIRTLVLKDGRVRMGVGGGIVADSVPSDEYRECQLKASFLSRSGPAFQLIETMLWNGEYALLSMHLDRMESSASYFEFSFDRASITRQLLERAHPFPPGEHYRVRLLLDSAGKATITSTAFQPGQSTCSVRISSERTSSDDVFLRHKTTRRERYEHLFSEARADGFDEVLFLNEREEVTEGAISNIFILREGKLMTPPLSSGVLPGIFRRHLLETNVSAEERVLHLEDLESADGIFLCNALRGMRQVSSLHPSDNLHK</sequence>
<dbReference type="InterPro" id="IPR036038">
    <property type="entry name" value="Aminotransferase-like"/>
</dbReference>
<dbReference type="Gene3D" id="3.20.10.10">
    <property type="entry name" value="D-amino Acid Aminotransferase, subunit A, domain 2"/>
    <property type="match status" value="1"/>
</dbReference>
<comment type="cofactor">
    <cofactor evidence="1 4">
        <name>pyridoxal 5'-phosphate</name>
        <dbReference type="ChEBI" id="CHEBI:597326"/>
    </cofactor>
</comment>
<dbReference type="GO" id="GO:0000162">
    <property type="term" value="P:L-tryptophan biosynthetic process"/>
    <property type="evidence" value="ECO:0007669"/>
    <property type="project" value="TreeGrafter"/>
</dbReference>
<dbReference type="Gene3D" id="3.60.120.10">
    <property type="entry name" value="Anthranilate synthase"/>
    <property type="match status" value="1"/>
</dbReference>
<dbReference type="PROSITE" id="PS00770">
    <property type="entry name" value="AA_TRANSFER_CLASS_4"/>
    <property type="match status" value="1"/>
</dbReference>
<dbReference type="HOGENOM" id="CLU_006493_6_2_0"/>
<dbReference type="InterPro" id="IPR001544">
    <property type="entry name" value="Aminotrans_IV"/>
</dbReference>
<evidence type="ECO:0000313" key="7">
    <source>
        <dbReference type="Proteomes" id="UP000007113"/>
    </source>
</evidence>
<dbReference type="GO" id="GO:0004049">
    <property type="term" value="F:anthranilate synthase activity"/>
    <property type="evidence" value="ECO:0007669"/>
    <property type="project" value="UniProtKB-EC"/>
</dbReference>
<dbReference type="Pfam" id="PF01063">
    <property type="entry name" value="Aminotran_4"/>
    <property type="match status" value="1"/>
</dbReference>